<gene>
    <name evidence="2" type="ORF">GURASL_09450</name>
</gene>
<evidence type="ECO:0000256" key="1">
    <source>
        <dbReference type="SAM" id="MobiDB-lite"/>
    </source>
</evidence>
<accession>A0ABN6VRM4</accession>
<organism evidence="2 3">
    <name type="scientific">Geotalea uraniireducens</name>
    <dbReference type="NCBI Taxonomy" id="351604"/>
    <lineage>
        <taxon>Bacteria</taxon>
        <taxon>Pseudomonadati</taxon>
        <taxon>Thermodesulfobacteriota</taxon>
        <taxon>Desulfuromonadia</taxon>
        <taxon>Geobacterales</taxon>
        <taxon>Geobacteraceae</taxon>
        <taxon>Geotalea</taxon>
    </lineage>
</organism>
<sequence length="208" mass="23522">MAKDKDERKRPQLRLVVDNAEKRTARPGEDEADFIPLDQLVARRDSLRGDFYAGVEPWQAEAYQALEQYCLARGWEYGLDPFHGRMLVLAAGTVCPEAAGHDESGQDEVLLYIADDVTGRGLCLTLEMIMPYWSEDDTVMEDALLYGPFFQYGAFFLEENRHDSLLDLIYRLALPLYPPQPTAPFLDRLFAIAAVELREALANLAESS</sequence>
<dbReference type="EMBL" id="AP027151">
    <property type="protein sequence ID" value="BDV42022.1"/>
    <property type="molecule type" value="Genomic_DNA"/>
</dbReference>
<feature type="compositionally biased region" description="Basic and acidic residues" evidence="1">
    <location>
        <begin position="1"/>
        <end position="10"/>
    </location>
</feature>
<protein>
    <submittedName>
        <fullName evidence="2">Uncharacterized protein</fullName>
    </submittedName>
</protein>
<reference evidence="2 3" key="1">
    <citation type="submission" date="2022-12" db="EMBL/GenBank/DDBJ databases">
        <title>Polyphasic characterization of Geotalea uranireducens NIT-SL11 newly isolated from a complex of sewage sludge and microbially reduced graphene oxide.</title>
        <authorList>
            <person name="Xie L."/>
            <person name="Yoshida N."/>
            <person name="Meng L."/>
        </authorList>
    </citation>
    <scope>NUCLEOTIDE SEQUENCE [LARGE SCALE GENOMIC DNA]</scope>
    <source>
        <strain evidence="2 3">NIT-SL11</strain>
    </source>
</reference>
<keyword evidence="3" id="KW-1185">Reference proteome</keyword>
<dbReference type="RefSeq" id="WP_282002219.1">
    <property type="nucleotide sequence ID" value="NZ_AP027151.1"/>
</dbReference>
<feature type="region of interest" description="Disordered" evidence="1">
    <location>
        <begin position="1"/>
        <end position="29"/>
    </location>
</feature>
<evidence type="ECO:0000313" key="3">
    <source>
        <dbReference type="Proteomes" id="UP001317705"/>
    </source>
</evidence>
<proteinExistence type="predicted"/>
<evidence type="ECO:0000313" key="2">
    <source>
        <dbReference type="EMBL" id="BDV42022.1"/>
    </source>
</evidence>
<dbReference type="Proteomes" id="UP001317705">
    <property type="component" value="Chromosome"/>
</dbReference>
<name>A0ABN6VRM4_9BACT</name>
<feature type="compositionally biased region" description="Basic and acidic residues" evidence="1">
    <location>
        <begin position="19"/>
        <end position="29"/>
    </location>
</feature>